<sequence>MQYMHQQLLNELEQRVKQQELTIQQLLRFVANLNKNVAQLSSEQKENI</sequence>
<proteinExistence type="predicted"/>
<gene>
    <name evidence="2" type="ORF">ACFQ19_16895</name>
</gene>
<evidence type="ECO:0000256" key="1">
    <source>
        <dbReference type="SAM" id="Coils"/>
    </source>
</evidence>
<dbReference type="EMBL" id="JBHTKK010000026">
    <property type="protein sequence ID" value="MFD1067688.1"/>
    <property type="molecule type" value="Genomic_DNA"/>
</dbReference>
<keyword evidence="3" id="KW-1185">Reference proteome</keyword>
<evidence type="ECO:0000313" key="2">
    <source>
        <dbReference type="EMBL" id="MFD1067688.1"/>
    </source>
</evidence>
<protein>
    <submittedName>
        <fullName evidence="2">Uncharacterized protein</fullName>
    </submittedName>
</protein>
<feature type="coiled-coil region" evidence="1">
    <location>
        <begin position="9"/>
        <end position="43"/>
    </location>
</feature>
<organism evidence="2 3">
    <name type="scientific">Oceanobacillus locisalsi</name>
    <dbReference type="NCBI Taxonomy" id="546107"/>
    <lineage>
        <taxon>Bacteria</taxon>
        <taxon>Bacillati</taxon>
        <taxon>Bacillota</taxon>
        <taxon>Bacilli</taxon>
        <taxon>Bacillales</taxon>
        <taxon>Bacillaceae</taxon>
        <taxon>Oceanobacillus</taxon>
    </lineage>
</organism>
<dbReference type="RefSeq" id="WP_379593835.1">
    <property type="nucleotide sequence ID" value="NZ_JBHTKK010000026.1"/>
</dbReference>
<keyword evidence="1" id="KW-0175">Coiled coil</keyword>
<name>A0ABW3NKL0_9BACI</name>
<accession>A0ABW3NKL0</accession>
<comment type="caution">
    <text evidence="2">The sequence shown here is derived from an EMBL/GenBank/DDBJ whole genome shotgun (WGS) entry which is preliminary data.</text>
</comment>
<reference evidence="3" key="1">
    <citation type="journal article" date="2019" name="Int. J. Syst. Evol. Microbiol.">
        <title>The Global Catalogue of Microorganisms (GCM) 10K type strain sequencing project: providing services to taxonomists for standard genome sequencing and annotation.</title>
        <authorList>
            <consortium name="The Broad Institute Genomics Platform"/>
            <consortium name="The Broad Institute Genome Sequencing Center for Infectious Disease"/>
            <person name="Wu L."/>
            <person name="Ma J."/>
        </authorList>
    </citation>
    <scope>NUCLEOTIDE SEQUENCE [LARGE SCALE GENOMIC DNA]</scope>
    <source>
        <strain evidence="3">CCUG 56608</strain>
    </source>
</reference>
<dbReference type="Proteomes" id="UP001597041">
    <property type="component" value="Unassembled WGS sequence"/>
</dbReference>
<evidence type="ECO:0000313" key="3">
    <source>
        <dbReference type="Proteomes" id="UP001597041"/>
    </source>
</evidence>